<evidence type="ECO:0000259" key="9">
    <source>
        <dbReference type="Pfam" id="PF00768"/>
    </source>
</evidence>
<evidence type="ECO:0000256" key="4">
    <source>
        <dbReference type="ARBA" id="ARBA00022960"/>
    </source>
</evidence>
<reference evidence="10" key="1">
    <citation type="submission" date="2022-10" db="EMBL/GenBank/DDBJ databases">
        <title>The complete genomes of actinobacterial strains from the NBC collection.</title>
        <authorList>
            <person name="Joergensen T.S."/>
            <person name="Alvarez Arevalo M."/>
            <person name="Sterndorff E.B."/>
            <person name="Faurdal D."/>
            <person name="Vuksanovic O."/>
            <person name="Mourched A.-S."/>
            <person name="Charusanti P."/>
            <person name="Shaw S."/>
            <person name="Blin K."/>
            <person name="Weber T."/>
        </authorList>
    </citation>
    <scope>NUCLEOTIDE SEQUENCE</scope>
    <source>
        <strain evidence="10">NBC_00189</strain>
    </source>
</reference>
<feature type="compositionally biased region" description="Low complexity" evidence="8">
    <location>
        <begin position="172"/>
        <end position="203"/>
    </location>
</feature>
<dbReference type="EMBL" id="CP108133">
    <property type="protein sequence ID" value="WTP50195.1"/>
    <property type="molecule type" value="Genomic_DNA"/>
</dbReference>
<evidence type="ECO:0000313" key="10">
    <source>
        <dbReference type="EMBL" id="WTP50195.1"/>
    </source>
</evidence>
<dbReference type="PANTHER" id="PTHR21581:SF33">
    <property type="entry name" value="D-ALANYL-D-ALANINE CARBOXYPEPTIDASE DACB"/>
    <property type="match status" value="1"/>
</dbReference>
<keyword evidence="10" id="KW-0121">Carboxypeptidase</keyword>
<evidence type="ECO:0000256" key="3">
    <source>
        <dbReference type="ARBA" id="ARBA00022801"/>
    </source>
</evidence>
<feature type="compositionally biased region" description="Low complexity" evidence="8">
    <location>
        <begin position="75"/>
        <end position="94"/>
    </location>
</feature>
<dbReference type="Proteomes" id="UP001432166">
    <property type="component" value="Chromosome"/>
</dbReference>
<keyword evidence="3" id="KW-0378">Hydrolase</keyword>
<feature type="compositionally biased region" description="Low complexity" evidence="8">
    <location>
        <begin position="514"/>
        <end position="529"/>
    </location>
</feature>
<dbReference type="SUPFAM" id="SSF56601">
    <property type="entry name" value="beta-lactamase/transpeptidase-like"/>
    <property type="match status" value="1"/>
</dbReference>
<feature type="compositionally biased region" description="Low complexity" evidence="8">
    <location>
        <begin position="453"/>
        <end position="466"/>
    </location>
</feature>
<feature type="region of interest" description="Disordered" evidence="8">
    <location>
        <begin position="1"/>
        <end position="552"/>
    </location>
</feature>
<keyword evidence="6" id="KW-0961">Cell wall biogenesis/degradation</keyword>
<dbReference type="InterPro" id="IPR001967">
    <property type="entry name" value="Peptidase_S11_N"/>
</dbReference>
<evidence type="ECO:0000256" key="5">
    <source>
        <dbReference type="ARBA" id="ARBA00022984"/>
    </source>
</evidence>
<feature type="compositionally biased region" description="Basic and acidic residues" evidence="8">
    <location>
        <begin position="142"/>
        <end position="155"/>
    </location>
</feature>
<dbReference type="PANTHER" id="PTHR21581">
    <property type="entry name" value="D-ALANYL-D-ALANINE CARBOXYPEPTIDASE"/>
    <property type="match status" value="1"/>
</dbReference>
<protein>
    <submittedName>
        <fullName evidence="10">D-alanyl-D-alanine carboxypeptidase</fullName>
    </submittedName>
</protein>
<keyword evidence="5" id="KW-0573">Peptidoglycan synthesis</keyword>
<proteinExistence type="inferred from homology"/>
<dbReference type="PRINTS" id="PR00725">
    <property type="entry name" value="DADACBPTASE1"/>
</dbReference>
<keyword evidence="10" id="KW-0645">Protease</keyword>
<gene>
    <name evidence="10" type="ORF">OG288_18925</name>
</gene>
<keyword evidence="4" id="KW-0133">Cell shape</keyword>
<evidence type="ECO:0000256" key="8">
    <source>
        <dbReference type="SAM" id="MobiDB-lite"/>
    </source>
</evidence>
<sequence length="960" mass="95030">MAGESPDRSKQHESSAEPTSGSKVPVPDPRLAVAREAVTAAARVDTATAVFSTKRSAEAAGSAGPEGAEEKAVPAAGSSQGSDGSAEPESSAEGAGKGAGGGDARLRSAVAAWVATADEEAPEGAPAGAEAGSAAPGAGEGGGRRADDADAHADADADAGGVEPGVSGSGSAGDAPDAGSGASDSGTATGADSDSDSGSDSGSGEAGSGAGTDPDSEPADSVADEAPAASRSEAESGAKAEAKGGSAGAAPADAPAERAVPRADAASDADVPPKGGASASGRSAGAAAGGGDVADAKVDGNAAGDESVADAQGGAKADAKRKVDAPAAKPPVDAAPAADADAESDPDAGPDTDSAAKPDSTAKPEATSKSGSEADSGPAAKPDSTPGEGEPEPPVDQATAIFKRPAAVDQPTTMLKLGDAKPGAKPAAGPGKAADSDKVVGPDKGVGAKADAKSAAASLAEAAPKTEPAPKDDEAPAERTSKFVALKPLDEPAPPKARPAVPPPGPSVSPSAPPAAGAPQVGPERTTQQPLPPRPPLDLLAELTNTPPPRQTPVRTIVRRVKIWTPLVLLLAVVFAVVQAVRPLPSPTLALTADETYAFEGNKVSLPWPEEGQGWMDVNGIGTVDSFGDQKPVAIGSVAKAMTAYVILKEHPLKAGADGEKIEVDAKAEKEGGFDAQGESTLNTVKEGDTLTEKDAISAIMIPSANNIARLLARWDAGSEAKFVEKMNAAAKDLGMKNTKYTDPSGLKETTVSTAEDQVKLGNELVDIKALVDITKLPSWVDPSGKKWDNYNRLVPYNNAIGIKTGSTTKAGGNLLFAATQEVGGENVIVVGAILGQHTPPIIDTVNAVSKTAMIAAQEALTSRKILKKGDVVGYVDDGLGGQVPVVATKDVSAVGWAGQTVKLKLDEGGTAIPHEAKAGTEVGSLSVGDGTTGDAVDIPVALRSDLTEPGFGAKLTRVS</sequence>
<dbReference type="Pfam" id="PF00768">
    <property type="entry name" value="Peptidase_S11"/>
    <property type="match status" value="1"/>
</dbReference>
<dbReference type="GO" id="GO:0004180">
    <property type="term" value="F:carboxypeptidase activity"/>
    <property type="evidence" value="ECO:0007669"/>
    <property type="project" value="UniProtKB-KW"/>
</dbReference>
<evidence type="ECO:0000256" key="6">
    <source>
        <dbReference type="ARBA" id="ARBA00023316"/>
    </source>
</evidence>
<keyword evidence="11" id="KW-1185">Reference proteome</keyword>
<feature type="domain" description="Peptidase S11 D-alanyl-D-alanine carboxypeptidase A N-terminal" evidence="9">
    <location>
        <begin position="631"/>
        <end position="831"/>
    </location>
</feature>
<feature type="compositionally biased region" description="Basic and acidic residues" evidence="8">
    <location>
        <begin position="1"/>
        <end position="15"/>
    </location>
</feature>
<feature type="compositionally biased region" description="Basic and acidic residues" evidence="8">
    <location>
        <begin position="468"/>
        <end position="481"/>
    </location>
</feature>
<feature type="compositionally biased region" description="Basic and acidic residues" evidence="8">
    <location>
        <begin position="232"/>
        <end position="242"/>
    </location>
</feature>
<evidence type="ECO:0000256" key="1">
    <source>
        <dbReference type="ARBA" id="ARBA00007164"/>
    </source>
</evidence>
<dbReference type="InterPro" id="IPR012338">
    <property type="entry name" value="Beta-lactam/transpept-like"/>
</dbReference>
<feature type="compositionally biased region" description="Pro residues" evidence="8">
    <location>
        <begin position="491"/>
        <end position="513"/>
    </location>
</feature>
<feature type="compositionally biased region" description="Low complexity" evidence="8">
    <location>
        <begin position="420"/>
        <end position="433"/>
    </location>
</feature>
<dbReference type="RefSeq" id="WP_328937896.1">
    <property type="nucleotide sequence ID" value="NZ_CP108133.1"/>
</dbReference>
<evidence type="ECO:0000256" key="2">
    <source>
        <dbReference type="ARBA" id="ARBA00022729"/>
    </source>
</evidence>
<feature type="compositionally biased region" description="Low complexity" evidence="8">
    <location>
        <begin position="30"/>
        <end position="50"/>
    </location>
</feature>
<evidence type="ECO:0000313" key="11">
    <source>
        <dbReference type="Proteomes" id="UP001432166"/>
    </source>
</evidence>
<feature type="compositionally biased region" description="Acidic residues" evidence="8">
    <location>
        <begin position="340"/>
        <end position="350"/>
    </location>
</feature>
<comment type="similarity">
    <text evidence="1 7">Belongs to the peptidase S11 family.</text>
</comment>
<organism evidence="10 11">
    <name type="scientific">Streptomyces tauricus</name>
    <dbReference type="NCBI Taxonomy" id="68274"/>
    <lineage>
        <taxon>Bacteria</taxon>
        <taxon>Bacillati</taxon>
        <taxon>Actinomycetota</taxon>
        <taxon>Actinomycetes</taxon>
        <taxon>Kitasatosporales</taxon>
        <taxon>Streptomycetaceae</taxon>
        <taxon>Streptomyces</taxon>
        <taxon>Streptomyces aurantiacus group</taxon>
    </lineage>
</organism>
<feature type="compositionally biased region" description="Low complexity" evidence="8">
    <location>
        <begin position="325"/>
        <end position="339"/>
    </location>
</feature>
<keyword evidence="2" id="KW-0732">Signal</keyword>
<evidence type="ECO:0000256" key="7">
    <source>
        <dbReference type="RuleBase" id="RU004016"/>
    </source>
</evidence>
<dbReference type="InterPro" id="IPR018044">
    <property type="entry name" value="Peptidase_S11"/>
</dbReference>
<feature type="compositionally biased region" description="Low complexity" evidence="8">
    <location>
        <begin position="299"/>
        <end position="316"/>
    </location>
</feature>
<feature type="compositionally biased region" description="Low complexity" evidence="8">
    <location>
        <begin position="123"/>
        <end position="137"/>
    </location>
</feature>
<feature type="compositionally biased region" description="Low complexity" evidence="8">
    <location>
        <begin position="275"/>
        <end position="286"/>
    </location>
</feature>
<accession>A0ABZ1JFA4</accession>
<name>A0ABZ1JFA4_9ACTN</name>
<dbReference type="Gene3D" id="3.40.710.10">
    <property type="entry name" value="DD-peptidase/beta-lactamase superfamily"/>
    <property type="match status" value="1"/>
</dbReference>